<evidence type="ECO:0000313" key="1">
    <source>
        <dbReference type="EMBL" id="KYN94036.1"/>
    </source>
</evidence>
<gene>
    <name evidence="1" type="ORF">PRSY57_1437700</name>
</gene>
<reference evidence="1 2" key="1">
    <citation type="journal article" date="2016" name="Nat. Commun.">
        <title>Genomes of cryptic chimpanzee Plasmodium species reveal key evolutionary events leading to human malaria.</title>
        <authorList>
            <person name="Sundararaman S.A."/>
            <person name="Plenderleith L.J."/>
            <person name="Liu W."/>
            <person name="Loy D.E."/>
            <person name="Learn G.H."/>
            <person name="Li Y."/>
            <person name="Shaw K.S."/>
            <person name="Ayouba A."/>
            <person name="Peeters M."/>
            <person name="Speede S."/>
            <person name="Shaw G.M."/>
            <person name="Bushman F.D."/>
            <person name="Brisson D."/>
            <person name="Rayner J.C."/>
            <person name="Sharp P.M."/>
            <person name="Hahn B.H."/>
        </authorList>
    </citation>
    <scope>NUCLEOTIDE SEQUENCE [LARGE SCALE GENOMIC DNA]</scope>
    <source>
        <strain evidence="1 2">SY57</strain>
    </source>
</reference>
<comment type="caution">
    <text evidence="1">The sequence shown here is derived from an EMBL/GenBank/DDBJ whole genome shotgun (WGS) entry which is preliminary data.</text>
</comment>
<dbReference type="GeneID" id="24533639"/>
<protein>
    <submittedName>
        <fullName evidence="1">Metacaspase-like protein</fullName>
    </submittedName>
</protein>
<accession>A0A151L527</accession>
<evidence type="ECO:0000313" key="2">
    <source>
        <dbReference type="Proteomes" id="UP000076359"/>
    </source>
</evidence>
<dbReference type="RefSeq" id="XP_019969979.1">
    <property type="nucleotide sequence ID" value="XM_020115322.1"/>
</dbReference>
<name>A0A151L527_PLARE</name>
<dbReference type="Proteomes" id="UP000076359">
    <property type="component" value="Unassembled WGS sequence"/>
</dbReference>
<dbReference type="EMBL" id="LVLA01000015">
    <property type="protein sequence ID" value="KYN94036.1"/>
    <property type="molecule type" value="Genomic_DNA"/>
</dbReference>
<sequence length="15" mass="1643">KNIIGIIDLNIKCVS</sequence>
<proteinExistence type="predicted"/>
<organism evidence="1 2">
    <name type="scientific">Plasmodium reichenowi</name>
    <dbReference type="NCBI Taxonomy" id="5854"/>
    <lineage>
        <taxon>Eukaryota</taxon>
        <taxon>Sar</taxon>
        <taxon>Alveolata</taxon>
        <taxon>Apicomplexa</taxon>
        <taxon>Aconoidasida</taxon>
        <taxon>Haemosporida</taxon>
        <taxon>Plasmodiidae</taxon>
        <taxon>Plasmodium</taxon>
        <taxon>Plasmodium (Laverania)</taxon>
    </lineage>
</organism>
<feature type="non-terminal residue" evidence="1">
    <location>
        <position position="1"/>
    </location>
</feature>